<organism evidence="1">
    <name type="scientific">Rhizophora mucronata</name>
    <name type="common">Asiatic mangrove</name>
    <dbReference type="NCBI Taxonomy" id="61149"/>
    <lineage>
        <taxon>Eukaryota</taxon>
        <taxon>Viridiplantae</taxon>
        <taxon>Streptophyta</taxon>
        <taxon>Embryophyta</taxon>
        <taxon>Tracheophyta</taxon>
        <taxon>Spermatophyta</taxon>
        <taxon>Magnoliopsida</taxon>
        <taxon>eudicotyledons</taxon>
        <taxon>Gunneridae</taxon>
        <taxon>Pentapetalae</taxon>
        <taxon>rosids</taxon>
        <taxon>fabids</taxon>
        <taxon>Malpighiales</taxon>
        <taxon>Rhizophoraceae</taxon>
        <taxon>Rhizophora</taxon>
    </lineage>
</organism>
<dbReference type="EMBL" id="GGEC01082288">
    <property type="protein sequence ID" value="MBX62772.1"/>
    <property type="molecule type" value="Transcribed_RNA"/>
</dbReference>
<protein>
    <submittedName>
        <fullName evidence="1">Uncharacterized protein</fullName>
    </submittedName>
</protein>
<sequence>MWHHYTVTTTAFSSDELARHSTKDSSMPPTIIMFPITSNSQKYFAGVNIMEWEKNRRK</sequence>
<accession>A0A2P2Q712</accession>
<reference evidence="1" key="1">
    <citation type="submission" date="2018-02" db="EMBL/GenBank/DDBJ databases">
        <title>Rhizophora mucronata_Transcriptome.</title>
        <authorList>
            <person name="Meera S.P."/>
            <person name="Sreeshan A."/>
            <person name="Augustine A."/>
        </authorList>
    </citation>
    <scope>NUCLEOTIDE SEQUENCE</scope>
    <source>
        <tissue evidence="1">Leaf</tissue>
    </source>
</reference>
<dbReference type="AlphaFoldDB" id="A0A2P2Q712"/>
<name>A0A2P2Q712_RHIMU</name>
<proteinExistence type="predicted"/>
<evidence type="ECO:0000313" key="1">
    <source>
        <dbReference type="EMBL" id="MBX62772.1"/>
    </source>
</evidence>